<dbReference type="PROSITE" id="PS51379">
    <property type="entry name" value="4FE4S_FER_2"/>
    <property type="match status" value="2"/>
</dbReference>
<dbReference type="InterPro" id="IPR050572">
    <property type="entry name" value="Fe-S_Ferredoxin"/>
</dbReference>
<dbReference type="SMART" id="SM00930">
    <property type="entry name" value="NIL"/>
    <property type="match status" value="1"/>
</dbReference>
<keyword evidence="7" id="KW-0411">Iron-sulfur</keyword>
<name>A0A1B9F8B0_9BACT</name>
<protein>
    <submittedName>
        <fullName evidence="9">Ferredoxin</fullName>
    </submittedName>
</protein>
<evidence type="ECO:0000256" key="5">
    <source>
        <dbReference type="ARBA" id="ARBA00022982"/>
    </source>
</evidence>
<dbReference type="AlphaFoldDB" id="A0A1B9F8B0"/>
<sequence length="142" mass="15837">MYTRILVLRFPPEITDKPLVCSLAREFDLCFNILKAEILPGQEGIMVLELSGHKKHVSEGLKYLKAQGVKVKSVAQEIRRNEEVCIHCGACTGICPTNALTLDPDTFEVVFEPKKCKGCELCVVVCPVRAMEIRFAKEKALS</sequence>
<dbReference type="InterPro" id="IPR018449">
    <property type="entry name" value="NIL_domain"/>
</dbReference>
<dbReference type="SUPFAM" id="SSF55021">
    <property type="entry name" value="ACT-like"/>
    <property type="match status" value="1"/>
</dbReference>
<evidence type="ECO:0000259" key="8">
    <source>
        <dbReference type="PROSITE" id="PS51379"/>
    </source>
</evidence>
<dbReference type="InterPro" id="IPR017896">
    <property type="entry name" value="4Fe4S_Fe-S-bd"/>
</dbReference>
<dbReference type="SUPFAM" id="SSF54862">
    <property type="entry name" value="4Fe-4S ferredoxins"/>
    <property type="match status" value="1"/>
</dbReference>
<dbReference type="Gene3D" id="3.30.70.20">
    <property type="match status" value="2"/>
</dbReference>
<organism evidence="9 10">
    <name type="scientific">Dissulfuribacter thermophilus</name>
    <dbReference type="NCBI Taxonomy" id="1156395"/>
    <lineage>
        <taxon>Bacteria</taxon>
        <taxon>Pseudomonadati</taxon>
        <taxon>Thermodesulfobacteriota</taxon>
        <taxon>Dissulfuribacteria</taxon>
        <taxon>Dissulfuribacterales</taxon>
        <taxon>Dissulfuribacteraceae</taxon>
        <taxon>Dissulfuribacter</taxon>
    </lineage>
</organism>
<evidence type="ECO:0000256" key="3">
    <source>
        <dbReference type="ARBA" id="ARBA00022723"/>
    </source>
</evidence>
<dbReference type="Gene3D" id="3.30.70.260">
    <property type="match status" value="1"/>
</dbReference>
<dbReference type="PANTHER" id="PTHR43687">
    <property type="entry name" value="ADENYLYLSULFATE REDUCTASE, BETA SUBUNIT"/>
    <property type="match status" value="1"/>
</dbReference>
<keyword evidence="1" id="KW-0813">Transport</keyword>
<dbReference type="InterPro" id="IPR045865">
    <property type="entry name" value="ACT-like_dom_sf"/>
</dbReference>
<evidence type="ECO:0000313" key="9">
    <source>
        <dbReference type="EMBL" id="OCC16113.1"/>
    </source>
</evidence>
<evidence type="ECO:0000256" key="4">
    <source>
        <dbReference type="ARBA" id="ARBA00022737"/>
    </source>
</evidence>
<dbReference type="OrthoDB" id="9808559at2"/>
<dbReference type="GO" id="GO:0051539">
    <property type="term" value="F:4 iron, 4 sulfur cluster binding"/>
    <property type="evidence" value="ECO:0007669"/>
    <property type="project" value="UniProtKB-KW"/>
</dbReference>
<dbReference type="Proteomes" id="UP000093080">
    <property type="component" value="Unassembled WGS sequence"/>
</dbReference>
<dbReference type="GO" id="GO:0046872">
    <property type="term" value="F:metal ion binding"/>
    <property type="evidence" value="ECO:0007669"/>
    <property type="project" value="UniProtKB-KW"/>
</dbReference>
<keyword evidence="2" id="KW-0004">4Fe-4S</keyword>
<dbReference type="EMBL" id="MAGO01000002">
    <property type="protein sequence ID" value="OCC16113.1"/>
    <property type="molecule type" value="Genomic_DNA"/>
</dbReference>
<keyword evidence="3" id="KW-0479">Metal-binding</keyword>
<evidence type="ECO:0000313" key="10">
    <source>
        <dbReference type="Proteomes" id="UP000093080"/>
    </source>
</evidence>
<evidence type="ECO:0000256" key="7">
    <source>
        <dbReference type="ARBA" id="ARBA00023014"/>
    </source>
</evidence>
<dbReference type="PANTHER" id="PTHR43687:SF6">
    <property type="entry name" value="L-ASPARTATE SEMIALDEHYDE SULFURTRANSFERASE IRON-SULFUR SUBUNIT"/>
    <property type="match status" value="1"/>
</dbReference>
<dbReference type="Pfam" id="PF12838">
    <property type="entry name" value="Fer4_7"/>
    <property type="match status" value="1"/>
</dbReference>
<dbReference type="Pfam" id="PF09383">
    <property type="entry name" value="NIL"/>
    <property type="match status" value="1"/>
</dbReference>
<comment type="caution">
    <text evidence="9">The sequence shown here is derived from an EMBL/GenBank/DDBJ whole genome shotgun (WGS) entry which is preliminary data.</text>
</comment>
<proteinExistence type="predicted"/>
<dbReference type="PROSITE" id="PS00198">
    <property type="entry name" value="4FE4S_FER_1"/>
    <property type="match status" value="1"/>
</dbReference>
<reference evidence="9 10" key="1">
    <citation type="submission" date="2016-06" db="EMBL/GenBank/DDBJ databases">
        <title>Respiratory ammonification of nitrate coupled to the oxidation of elemental sulfur in deep-sea autotrophic thermophilic bacteria.</title>
        <authorList>
            <person name="Slobodkina G.B."/>
            <person name="Mardanov A.V."/>
            <person name="Ravin N.V."/>
            <person name="Frolova A.A."/>
            <person name="Viryasiv M.B."/>
            <person name="Chernyh N.A."/>
            <person name="Bonch-Osmolovskaya E.A."/>
            <person name="Slobodkin A.I."/>
        </authorList>
    </citation>
    <scope>NUCLEOTIDE SEQUENCE [LARGE SCALE GENOMIC DNA]</scope>
    <source>
        <strain evidence="9 10">S69</strain>
    </source>
</reference>
<keyword evidence="5" id="KW-0249">Electron transport</keyword>
<evidence type="ECO:0000256" key="6">
    <source>
        <dbReference type="ARBA" id="ARBA00023004"/>
    </source>
</evidence>
<dbReference type="STRING" id="1156395.DBT_0575"/>
<keyword evidence="6" id="KW-0408">Iron</keyword>
<feature type="domain" description="4Fe-4S ferredoxin-type" evidence="8">
    <location>
        <begin position="76"/>
        <end position="105"/>
    </location>
</feature>
<evidence type="ECO:0000256" key="1">
    <source>
        <dbReference type="ARBA" id="ARBA00022448"/>
    </source>
</evidence>
<accession>A0A1B9F8B0</accession>
<feature type="domain" description="4Fe-4S ferredoxin-type" evidence="8">
    <location>
        <begin position="107"/>
        <end position="136"/>
    </location>
</feature>
<evidence type="ECO:0000256" key="2">
    <source>
        <dbReference type="ARBA" id="ARBA00022485"/>
    </source>
</evidence>
<gene>
    <name evidence="9" type="ORF">DBT_0575</name>
</gene>
<keyword evidence="10" id="KW-1185">Reference proteome</keyword>
<dbReference type="InterPro" id="IPR017900">
    <property type="entry name" value="4Fe4S_Fe_S_CS"/>
</dbReference>
<keyword evidence="4" id="KW-0677">Repeat</keyword>
<dbReference type="RefSeq" id="WP_067616176.1">
    <property type="nucleotide sequence ID" value="NZ_MAGO01000002.1"/>
</dbReference>